<sequence>MLENIEKGAGDFGKLRPQSKVLEQDMISVRNSILKALQSGLTADSSKKNLPKMMQLVDKAFALMSKMGFQRSGPALTSMPWCLSRSPDGDRIAGGIVSFIVNPGLTKWGDARGKNLDQSYGIVPSLVRLEIQEPKQVSSPA</sequence>
<evidence type="ECO:0000313" key="1">
    <source>
        <dbReference type="EMBL" id="KAF1930073.1"/>
    </source>
</evidence>
<dbReference type="Proteomes" id="UP000800082">
    <property type="component" value="Unassembled WGS sequence"/>
</dbReference>
<protein>
    <submittedName>
        <fullName evidence="1">Uncharacterized protein</fullName>
    </submittedName>
</protein>
<dbReference type="OrthoDB" id="3545916at2759"/>
<gene>
    <name evidence="1" type="ORF">M421DRAFT_3831</name>
</gene>
<accession>A0A6A5RRJ5</accession>
<dbReference type="AlphaFoldDB" id="A0A6A5RRJ5"/>
<proteinExistence type="predicted"/>
<keyword evidence="2" id="KW-1185">Reference proteome</keyword>
<dbReference type="EMBL" id="ML978964">
    <property type="protein sequence ID" value="KAF1930073.1"/>
    <property type="molecule type" value="Genomic_DNA"/>
</dbReference>
<organism evidence="1 2">
    <name type="scientific">Didymella exigua CBS 183.55</name>
    <dbReference type="NCBI Taxonomy" id="1150837"/>
    <lineage>
        <taxon>Eukaryota</taxon>
        <taxon>Fungi</taxon>
        <taxon>Dikarya</taxon>
        <taxon>Ascomycota</taxon>
        <taxon>Pezizomycotina</taxon>
        <taxon>Dothideomycetes</taxon>
        <taxon>Pleosporomycetidae</taxon>
        <taxon>Pleosporales</taxon>
        <taxon>Pleosporineae</taxon>
        <taxon>Didymellaceae</taxon>
        <taxon>Didymella</taxon>
    </lineage>
</organism>
<dbReference type="RefSeq" id="XP_033450321.1">
    <property type="nucleotide sequence ID" value="XM_033589879.1"/>
</dbReference>
<reference evidence="1" key="1">
    <citation type="journal article" date="2020" name="Stud. Mycol.">
        <title>101 Dothideomycetes genomes: a test case for predicting lifestyles and emergence of pathogens.</title>
        <authorList>
            <person name="Haridas S."/>
            <person name="Albert R."/>
            <person name="Binder M."/>
            <person name="Bloem J."/>
            <person name="Labutti K."/>
            <person name="Salamov A."/>
            <person name="Andreopoulos B."/>
            <person name="Baker S."/>
            <person name="Barry K."/>
            <person name="Bills G."/>
            <person name="Bluhm B."/>
            <person name="Cannon C."/>
            <person name="Castanera R."/>
            <person name="Culley D."/>
            <person name="Daum C."/>
            <person name="Ezra D."/>
            <person name="Gonzalez J."/>
            <person name="Henrissat B."/>
            <person name="Kuo A."/>
            <person name="Liang C."/>
            <person name="Lipzen A."/>
            <person name="Lutzoni F."/>
            <person name="Magnuson J."/>
            <person name="Mondo S."/>
            <person name="Nolan M."/>
            <person name="Ohm R."/>
            <person name="Pangilinan J."/>
            <person name="Park H.-J."/>
            <person name="Ramirez L."/>
            <person name="Alfaro M."/>
            <person name="Sun H."/>
            <person name="Tritt A."/>
            <person name="Yoshinaga Y."/>
            <person name="Zwiers L.-H."/>
            <person name="Turgeon B."/>
            <person name="Goodwin S."/>
            <person name="Spatafora J."/>
            <person name="Crous P."/>
            <person name="Grigoriev I."/>
        </authorList>
    </citation>
    <scope>NUCLEOTIDE SEQUENCE</scope>
    <source>
        <strain evidence="1">CBS 183.55</strain>
    </source>
</reference>
<evidence type="ECO:0000313" key="2">
    <source>
        <dbReference type="Proteomes" id="UP000800082"/>
    </source>
</evidence>
<name>A0A6A5RRJ5_9PLEO</name>
<dbReference type="GeneID" id="54347528"/>